<dbReference type="AlphaFoldDB" id="A0A0F9S1Q4"/>
<gene>
    <name evidence="1" type="ORF">LCGC14_0509360</name>
</gene>
<reference evidence="1" key="1">
    <citation type="journal article" date="2015" name="Nature">
        <title>Complex archaea that bridge the gap between prokaryotes and eukaryotes.</title>
        <authorList>
            <person name="Spang A."/>
            <person name="Saw J.H."/>
            <person name="Jorgensen S.L."/>
            <person name="Zaremba-Niedzwiedzka K."/>
            <person name="Martijn J."/>
            <person name="Lind A.E."/>
            <person name="van Eijk R."/>
            <person name="Schleper C."/>
            <person name="Guy L."/>
            <person name="Ettema T.J."/>
        </authorList>
    </citation>
    <scope>NUCLEOTIDE SEQUENCE</scope>
</reference>
<organism evidence="1">
    <name type="scientific">marine sediment metagenome</name>
    <dbReference type="NCBI Taxonomy" id="412755"/>
    <lineage>
        <taxon>unclassified sequences</taxon>
        <taxon>metagenomes</taxon>
        <taxon>ecological metagenomes</taxon>
    </lineage>
</organism>
<comment type="caution">
    <text evidence="1">The sequence shown here is derived from an EMBL/GenBank/DDBJ whole genome shotgun (WGS) entry which is preliminary data.</text>
</comment>
<proteinExistence type="predicted"/>
<accession>A0A0F9S1Q4</accession>
<name>A0A0F9S1Q4_9ZZZZ</name>
<evidence type="ECO:0000313" key="1">
    <source>
        <dbReference type="EMBL" id="KKN62675.1"/>
    </source>
</evidence>
<protein>
    <submittedName>
        <fullName evidence="1">Uncharacterized protein</fullName>
    </submittedName>
</protein>
<dbReference type="EMBL" id="LAZR01000616">
    <property type="protein sequence ID" value="KKN62675.1"/>
    <property type="molecule type" value="Genomic_DNA"/>
</dbReference>
<sequence>MIKNTSNGLKKTSDEIDKKFTEGMGKINKKFEDISKKGIKDIKIK</sequence>